<evidence type="ECO:0000256" key="2">
    <source>
        <dbReference type="ARBA" id="ARBA00023136"/>
    </source>
</evidence>
<dbReference type="GO" id="GO:0017154">
    <property type="term" value="F:semaphorin receptor activity"/>
    <property type="evidence" value="ECO:0007669"/>
    <property type="project" value="InterPro"/>
</dbReference>
<reference evidence="5" key="1">
    <citation type="submission" date="2021-07" db="EMBL/GenBank/DDBJ databases">
        <authorList>
            <person name="Catto M.A."/>
            <person name="Jacobson A."/>
            <person name="Kennedy G."/>
            <person name="Labadie P."/>
            <person name="Hunt B.G."/>
            <person name="Srinivasan R."/>
        </authorList>
    </citation>
    <scope>NUCLEOTIDE SEQUENCE</scope>
    <source>
        <strain evidence="5">PL_HMW_Pooled</strain>
        <tissue evidence="5">Head</tissue>
    </source>
</reference>
<keyword evidence="4" id="KW-0325">Glycoprotein</keyword>
<dbReference type="InterPro" id="IPR036352">
    <property type="entry name" value="Semap_dom_sf"/>
</dbReference>
<dbReference type="Proteomes" id="UP001219518">
    <property type="component" value="Unassembled WGS sequence"/>
</dbReference>
<name>A0AAE1HD82_9NEOP</name>
<keyword evidence="6" id="KW-1185">Reference proteome</keyword>
<evidence type="ECO:0000313" key="5">
    <source>
        <dbReference type="EMBL" id="KAK3919241.1"/>
    </source>
</evidence>
<dbReference type="Pfam" id="PF01437">
    <property type="entry name" value="PSI"/>
    <property type="match status" value="1"/>
</dbReference>
<proteinExistence type="predicted"/>
<dbReference type="PANTHER" id="PTHR22625:SF70">
    <property type="entry name" value="PLEXIN A, ISOFORM A"/>
    <property type="match status" value="1"/>
</dbReference>
<dbReference type="InterPro" id="IPR031148">
    <property type="entry name" value="Plexin"/>
</dbReference>
<dbReference type="GO" id="GO:0030334">
    <property type="term" value="P:regulation of cell migration"/>
    <property type="evidence" value="ECO:0007669"/>
    <property type="project" value="TreeGrafter"/>
</dbReference>
<organism evidence="5 6">
    <name type="scientific">Frankliniella fusca</name>
    <dbReference type="NCBI Taxonomy" id="407009"/>
    <lineage>
        <taxon>Eukaryota</taxon>
        <taxon>Metazoa</taxon>
        <taxon>Ecdysozoa</taxon>
        <taxon>Arthropoda</taxon>
        <taxon>Hexapoda</taxon>
        <taxon>Insecta</taxon>
        <taxon>Pterygota</taxon>
        <taxon>Neoptera</taxon>
        <taxon>Paraneoptera</taxon>
        <taxon>Thysanoptera</taxon>
        <taxon>Terebrantia</taxon>
        <taxon>Thripoidea</taxon>
        <taxon>Thripidae</taxon>
        <taxon>Frankliniella</taxon>
    </lineage>
</organism>
<dbReference type="Gene3D" id="2.130.10.10">
    <property type="entry name" value="YVTN repeat-like/Quinoprotein amine dehydrogenase"/>
    <property type="match status" value="1"/>
</dbReference>
<accession>A0AAE1HD82</accession>
<evidence type="ECO:0000256" key="3">
    <source>
        <dbReference type="ARBA" id="ARBA00023157"/>
    </source>
</evidence>
<gene>
    <name evidence="5" type="ORF">KUF71_008390</name>
</gene>
<keyword evidence="2" id="KW-0472">Membrane</keyword>
<evidence type="ECO:0000256" key="1">
    <source>
        <dbReference type="ARBA" id="ARBA00004370"/>
    </source>
</evidence>
<protein>
    <submittedName>
        <fullName evidence="5">Plexin-B</fullName>
    </submittedName>
</protein>
<dbReference type="GO" id="GO:0005886">
    <property type="term" value="C:plasma membrane"/>
    <property type="evidence" value="ECO:0007669"/>
    <property type="project" value="TreeGrafter"/>
</dbReference>
<dbReference type="Gene3D" id="3.30.1680.10">
    <property type="entry name" value="ligand-binding face of the semaphorins, domain 2"/>
    <property type="match status" value="1"/>
</dbReference>
<comment type="subcellular location">
    <subcellularLocation>
        <location evidence="1">Membrane</location>
    </subcellularLocation>
</comment>
<evidence type="ECO:0000256" key="4">
    <source>
        <dbReference type="ARBA" id="ARBA00023180"/>
    </source>
</evidence>
<dbReference type="PANTHER" id="PTHR22625">
    <property type="entry name" value="PLEXIN"/>
    <property type="match status" value="1"/>
</dbReference>
<dbReference type="GO" id="GO:0002116">
    <property type="term" value="C:semaphorin receptor complex"/>
    <property type="evidence" value="ECO:0007669"/>
    <property type="project" value="TreeGrafter"/>
</dbReference>
<dbReference type="SUPFAM" id="SSF103575">
    <property type="entry name" value="Plexin repeat"/>
    <property type="match status" value="1"/>
</dbReference>
<comment type="caution">
    <text evidence="5">The sequence shown here is derived from an EMBL/GenBank/DDBJ whole genome shotgun (WGS) entry which is preliminary data.</text>
</comment>
<sequence length="78" mass="8639">MVVVESSTSALEYGDTPVDAGSLVNADLHFDPKFMHLYVMTERKVSKVKVQDCGQYKTCGDCLGARDPYCGWCSLENK</sequence>
<dbReference type="EMBL" id="JAHWGI010000971">
    <property type="protein sequence ID" value="KAK3919241.1"/>
    <property type="molecule type" value="Genomic_DNA"/>
</dbReference>
<dbReference type="SUPFAM" id="SSF101912">
    <property type="entry name" value="Sema domain"/>
    <property type="match status" value="1"/>
</dbReference>
<dbReference type="AlphaFoldDB" id="A0AAE1HD82"/>
<evidence type="ECO:0000313" key="6">
    <source>
        <dbReference type="Proteomes" id="UP001219518"/>
    </source>
</evidence>
<dbReference type="InterPro" id="IPR015943">
    <property type="entry name" value="WD40/YVTN_repeat-like_dom_sf"/>
</dbReference>
<keyword evidence="3" id="KW-1015">Disulfide bond</keyword>
<dbReference type="InterPro" id="IPR002165">
    <property type="entry name" value="Plexin_repeat"/>
</dbReference>
<reference evidence="5" key="2">
    <citation type="journal article" date="2023" name="BMC Genomics">
        <title>Pest status, molecular evolution, and epigenetic factors derived from the genome assembly of Frankliniella fusca, a thysanopteran phytovirus vector.</title>
        <authorList>
            <person name="Catto M.A."/>
            <person name="Labadie P.E."/>
            <person name="Jacobson A.L."/>
            <person name="Kennedy G.G."/>
            <person name="Srinivasan R."/>
            <person name="Hunt B.G."/>
        </authorList>
    </citation>
    <scope>NUCLEOTIDE SEQUENCE</scope>
    <source>
        <strain evidence="5">PL_HMW_Pooled</strain>
    </source>
</reference>